<sequence length="69" mass="7665">MDMDMNSYVATLITTMKECFEQRSGCVSSIAFNGLEILCGLIFPSLTLLLKRGITIDFSKLIGKIVYPL</sequence>
<feature type="non-terminal residue" evidence="1">
    <location>
        <position position="69"/>
    </location>
</feature>
<dbReference type="AlphaFoldDB" id="A0A392PUQ1"/>
<evidence type="ECO:0000313" key="2">
    <source>
        <dbReference type="Proteomes" id="UP000265520"/>
    </source>
</evidence>
<keyword evidence="2" id="KW-1185">Reference proteome</keyword>
<name>A0A392PUQ1_9FABA</name>
<dbReference type="EMBL" id="LXQA010095334">
    <property type="protein sequence ID" value="MCI15180.1"/>
    <property type="molecule type" value="Genomic_DNA"/>
</dbReference>
<organism evidence="1 2">
    <name type="scientific">Trifolium medium</name>
    <dbReference type="NCBI Taxonomy" id="97028"/>
    <lineage>
        <taxon>Eukaryota</taxon>
        <taxon>Viridiplantae</taxon>
        <taxon>Streptophyta</taxon>
        <taxon>Embryophyta</taxon>
        <taxon>Tracheophyta</taxon>
        <taxon>Spermatophyta</taxon>
        <taxon>Magnoliopsida</taxon>
        <taxon>eudicotyledons</taxon>
        <taxon>Gunneridae</taxon>
        <taxon>Pentapetalae</taxon>
        <taxon>rosids</taxon>
        <taxon>fabids</taxon>
        <taxon>Fabales</taxon>
        <taxon>Fabaceae</taxon>
        <taxon>Papilionoideae</taxon>
        <taxon>50 kb inversion clade</taxon>
        <taxon>NPAAA clade</taxon>
        <taxon>Hologalegina</taxon>
        <taxon>IRL clade</taxon>
        <taxon>Trifolieae</taxon>
        <taxon>Trifolium</taxon>
    </lineage>
</organism>
<evidence type="ECO:0000313" key="1">
    <source>
        <dbReference type="EMBL" id="MCI15180.1"/>
    </source>
</evidence>
<dbReference type="Proteomes" id="UP000265520">
    <property type="component" value="Unassembled WGS sequence"/>
</dbReference>
<reference evidence="1 2" key="1">
    <citation type="journal article" date="2018" name="Front. Plant Sci.">
        <title>Red Clover (Trifolium pratense) and Zigzag Clover (T. medium) - A Picture of Genomic Similarities and Differences.</title>
        <authorList>
            <person name="Dluhosova J."/>
            <person name="Istvanek J."/>
            <person name="Nedelnik J."/>
            <person name="Repkova J."/>
        </authorList>
    </citation>
    <scope>NUCLEOTIDE SEQUENCE [LARGE SCALE GENOMIC DNA]</scope>
    <source>
        <strain evidence="2">cv. 10/8</strain>
        <tissue evidence="1">Leaf</tissue>
    </source>
</reference>
<comment type="caution">
    <text evidence="1">The sequence shown here is derived from an EMBL/GenBank/DDBJ whole genome shotgun (WGS) entry which is preliminary data.</text>
</comment>
<accession>A0A392PUQ1</accession>
<proteinExistence type="predicted"/>
<protein>
    <submittedName>
        <fullName evidence="1">Uncharacterized protein</fullName>
    </submittedName>
</protein>